<organism evidence="1 2">
    <name type="scientific">Armillaria ostoyae</name>
    <name type="common">Armillaria root rot fungus</name>
    <dbReference type="NCBI Taxonomy" id="47428"/>
    <lineage>
        <taxon>Eukaryota</taxon>
        <taxon>Fungi</taxon>
        <taxon>Dikarya</taxon>
        <taxon>Basidiomycota</taxon>
        <taxon>Agaricomycotina</taxon>
        <taxon>Agaricomycetes</taxon>
        <taxon>Agaricomycetidae</taxon>
        <taxon>Agaricales</taxon>
        <taxon>Marasmiineae</taxon>
        <taxon>Physalacriaceae</taxon>
        <taxon>Armillaria</taxon>
    </lineage>
</organism>
<dbReference type="InterPro" id="IPR009027">
    <property type="entry name" value="Ribosomal_bL9/RNase_H1_N"/>
</dbReference>
<dbReference type="OMA" id="YADAITH"/>
<dbReference type="OrthoDB" id="3069846at2759"/>
<dbReference type="SUPFAM" id="SSF55658">
    <property type="entry name" value="L9 N-domain-like"/>
    <property type="match status" value="1"/>
</dbReference>
<evidence type="ECO:0000313" key="1">
    <source>
        <dbReference type="EMBL" id="SJL18912.1"/>
    </source>
</evidence>
<gene>
    <name evidence="1" type="ORF">ARMOST_22514</name>
</gene>
<dbReference type="AlphaFoldDB" id="A0A284SD27"/>
<dbReference type="EMBL" id="FUEG01000075">
    <property type="protein sequence ID" value="SJL18912.1"/>
    <property type="molecule type" value="Genomic_DNA"/>
</dbReference>
<reference evidence="2" key="1">
    <citation type="journal article" date="2017" name="Nat. Ecol. Evol.">
        <title>Genome expansion and lineage-specific genetic innovations in the forest pathogenic fungi Armillaria.</title>
        <authorList>
            <person name="Sipos G."/>
            <person name="Prasanna A.N."/>
            <person name="Walter M.C."/>
            <person name="O'Connor E."/>
            <person name="Balint B."/>
            <person name="Krizsan K."/>
            <person name="Kiss B."/>
            <person name="Hess J."/>
            <person name="Varga T."/>
            <person name="Slot J."/>
            <person name="Riley R."/>
            <person name="Boka B."/>
            <person name="Rigling D."/>
            <person name="Barry K."/>
            <person name="Lee J."/>
            <person name="Mihaltcheva S."/>
            <person name="LaButti K."/>
            <person name="Lipzen A."/>
            <person name="Waldron R."/>
            <person name="Moloney N.M."/>
            <person name="Sperisen C."/>
            <person name="Kredics L."/>
            <person name="Vagvoelgyi C."/>
            <person name="Patrignani A."/>
            <person name="Fitzpatrick D."/>
            <person name="Nagy I."/>
            <person name="Doyle S."/>
            <person name="Anderson J.B."/>
            <person name="Grigoriev I.V."/>
            <person name="Gueldener U."/>
            <person name="Muensterkoetter M."/>
            <person name="Nagy L.G."/>
        </authorList>
    </citation>
    <scope>NUCLEOTIDE SEQUENCE [LARGE SCALE GENOMIC DNA]</scope>
    <source>
        <strain evidence="2">C18/9</strain>
    </source>
</reference>
<keyword evidence="2" id="KW-1185">Reference proteome</keyword>
<accession>A0A284SD27</accession>
<protein>
    <submittedName>
        <fullName evidence="1">Uncharacterized protein</fullName>
    </submittedName>
</protein>
<name>A0A284SD27_ARMOS</name>
<dbReference type="Proteomes" id="UP000219338">
    <property type="component" value="Unassembled WGS sequence"/>
</dbReference>
<evidence type="ECO:0000313" key="2">
    <source>
        <dbReference type="Proteomes" id="UP000219338"/>
    </source>
</evidence>
<sequence>MTNQGKASAPSSVDDLTNLFGGVSLSPGQAHALVNAILSASATTAAASSSGSAPASLPAAPPPVAIPAAPAIPPPPPAVTSPFVPGGPFPPPGQLLAGQGFYVIPDTDPGPYYVVTRGQRVGVFAGWSVVSPWVIRVQTAAYHRVASILEGVQCMHEAIEDGTAWVLP</sequence>
<proteinExistence type="predicted"/>